<dbReference type="InterPro" id="IPR025501">
    <property type="entry name" value="MinD_FleN"/>
</dbReference>
<sequence length="288" mass="31993">MRDQAESLRRMVDGVMEQGRGQGKVIAVVSGKGGVGKSNVSLNFALTLSRQNQKVALIDLDLGMGNLDILMGLSPSYHIIDMIKRELTIWDIAEQGPEGITYIAGGSGLSELVELNERQMERFFQQLESLGAIYDYIILDMGAGATAESLRFILSAHEIFVVTTPEPTSITDAYAMVKYICKEPIENPEILLIVNRAESKREGEQTAANFKRVVSHFLKKDIHSLGYLPQDSHVVKAVKAQAPFVLHAPQAKASMAMGKLVHTYLGHRVDRGAPSYQSFMKKIRKWFR</sequence>
<protein>
    <submittedName>
        <fullName evidence="3">Cobyrinic acid a,c-diamide synthase</fullName>
    </submittedName>
</protein>
<dbReference type="InterPro" id="IPR033875">
    <property type="entry name" value="FlhG"/>
</dbReference>
<reference evidence="3" key="1">
    <citation type="submission" date="2015-08" db="EMBL/GenBank/DDBJ databases">
        <title>Complete DNA Sequence of Pseudomonas syringae pv. actinidiae, the Causal Agent of Kiwifruit Canker Disease.</title>
        <authorList>
            <person name="Rikkerink E.H.A."/>
            <person name="Fineran P.C."/>
        </authorList>
    </citation>
    <scope>NUCLEOTIDE SEQUENCE</scope>
    <source>
        <strain evidence="3">DSM 13666</strain>
    </source>
</reference>
<keyword evidence="1" id="KW-0547">Nucleotide-binding</keyword>
<organism evidence="3">
    <name type="scientific">Halalkalibacterium halodurans</name>
    <name type="common">Bacillus halodurans</name>
    <dbReference type="NCBI Taxonomy" id="86665"/>
    <lineage>
        <taxon>Bacteria</taxon>
        <taxon>Bacillati</taxon>
        <taxon>Bacillota</taxon>
        <taxon>Bacilli</taxon>
        <taxon>Bacillales</taxon>
        <taxon>Bacillaceae</taxon>
        <taxon>Halalkalibacterium (ex Joshi et al. 2022)</taxon>
    </lineage>
</organism>
<gene>
    <name evidence="3" type="ORF">AMD02_07810</name>
</gene>
<dbReference type="GO" id="GO:0005829">
    <property type="term" value="C:cytosol"/>
    <property type="evidence" value="ECO:0007669"/>
    <property type="project" value="TreeGrafter"/>
</dbReference>
<dbReference type="SUPFAM" id="SSF52540">
    <property type="entry name" value="P-loop containing nucleoside triphosphate hydrolases"/>
    <property type="match status" value="1"/>
</dbReference>
<dbReference type="AlphaFoldDB" id="A0A0M0KIZ4"/>
<dbReference type="InterPro" id="IPR033756">
    <property type="entry name" value="YlxH/NBP35"/>
</dbReference>
<accession>A0A4Y7X0P5</accession>
<dbReference type="Gene3D" id="3.40.50.300">
    <property type="entry name" value="P-loop containing nucleotide triphosphate hydrolases"/>
    <property type="match status" value="1"/>
</dbReference>
<keyword evidence="2" id="KW-0067">ATP-binding</keyword>
<dbReference type="GO" id="GO:0009898">
    <property type="term" value="C:cytoplasmic side of plasma membrane"/>
    <property type="evidence" value="ECO:0007669"/>
    <property type="project" value="TreeGrafter"/>
</dbReference>
<evidence type="ECO:0000256" key="2">
    <source>
        <dbReference type="ARBA" id="ARBA00022840"/>
    </source>
</evidence>
<evidence type="ECO:0000313" key="3">
    <source>
        <dbReference type="EMBL" id="KOO38780.1"/>
    </source>
</evidence>
<name>A0A0M0KIZ4_ALKHA</name>
<dbReference type="SMR" id="A0A0M0KIZ4"/>
<proteinExistence type="predicted"/>
<dbReference type="InterPro" id="IPR027417">
    <property type="entry name" value="P-loop_NTPase"/>
</dbReference>
<dbReference type="EMBL" id="LILD01000001">
    <property type="protein sequence ID" value="KOO38780.1"/>
    <property type="molecule type" value="Genomic_DNA"/>
</dbReference>
<dbReference type="GO" id="GO:0016887">
    <property type="term" value="F:ATP hydrolysis activity"/>
    <property type="evidence" value="ECO:0007669"/>
    <property type="project" value="TreeGrafter"/>
</dbReference>
<comment type="caution">
    <text evidence="3">The sequence shown here is derived from an EMBL/GenBank/DDBJ whole genome shotgun (WGS) entry which is preliminary data.</text>
</comment>
<dbReference type="OMA" id="FMISYEK"/>
<dbReference type="GO" id="GO:0005524">
    <property type="term" value="F:ATP binding"/>
    <property type="evidence" value="ECO:0007669"/>
    <property type="project" value="UniProtKB-KW"/>
</dbReference>
<dbReference type="CDD" id="cd02038">
    <property type="entry name" value="FlhG-like"/>
    <property type="match status" value="1"/>
</dbReference>
<dbReference type="InterPro" id="IPR050625">
    <property type="entry name" value="ParA/MinD_ATPase"/>
</dbReference>
<dbReference type="RefSeq" id="WP_010898589.1">
    <property type="nucleotide sequence ID" value="NZ_CP040441.1"/>
</dbReference>
<accession>A0A0M0KIZ4</accession>
<dbReference type="PATRIC" id="fig|136160.3.peg.1890"/>
<dbReference type="GO" id="GO:0051782">
    <property type="term" value="P:negative regulation of cell division"/>
    <property type="evidence" value="ECO:0007669"/>
    <property type="project" value="TreeGrafter"/>
</dbReference>
<evidence type="ECO:0000256" key="1">
    <source>
        <dbReference type="ARBA" id="ARBA00022741"/>
    </source>
</evidence>
<dbReference type="PANTHER" id="PTHR43384">
    <property type="entry name" value="SEPTUM SITE-DETERMINING PROTEIN MIND HOMOLOG, CHLOROPLASTIC-RELATED"/>
    <property type="match status" value="1"/>
</dbReference>
<dbReference type="Pfam" id="PF10609">
    <property type="entry name" value="ParA"/>
    <property type="match status" value="1"/>
</dbReference>
<dbReference type="PIRSF" id="PIRSF003092">
    <property type="entry name" value="MinD"/>
    <property type="match status" value="1"/>
</dbReference>
<dbReference type="GeneID" id="87597956"/>
<dbReference type="PANTHER" id="PTHR43384:SF4">
    <property type="entry name" value="CELLULOSE BIOSYNTHESIS PROTEIN BCSQ-RELATED"/>
    <property type="match status" value="1"/>
</dbReference>